<proteinExistence type="predicted"/>
<name>A0A0A9C624_ARUDO</name>
<dbReference type="AlphaFoldDB" id="A0A0A9C624"/>
<evidence type="ECO:0000313" key="1">
    <source>
        <dbReference type="EMBL" id="JAD68855.1"/>
    </source>
</evidence>
<reference evidence="1" key="1">
    <citation type="submission" date="2014-09" db="EMBL/GenBank/DDBJ databases">
        <authorList>
            <person name="Magalhaes I.L.F."/>
            <person name="Oliveira U."/>
            <person name="Santos F.R."/>
            <person name="Vidigal T.H.D.A."/>
            <person name="Brescovit A.D."/>
            <person name="Santos A.J."/>
        </authorList>
    </citation>
    <scope>NUCLEOTIDE SEQUENCE</scope>
    <source>
        <tissue evidence="1">Shoot tissue taken approximately 20 cm above the soil surface</tissue>
    </source>
</reference>
<accession>A0A0A9C624</accession>
<sequence length="18" mass="2233">MIFGFLRYTTEDYQHTIP</sequence>
<organism evidence="1">
    <name type="scientific">Arundo donax</name>
    <name type="common">Giant reed</name>
    <name type="synonym">Donax arundinaceus</name>
    <dbReference type="NCBI Taxonomy" id="35708"/>
    <lineage>
        <taxon>Eukaryota</taxon>
        <taxon>Viridiplantae</taxon>
        <taxon>Streptophyta</taxon>
        <taxon>Embryophyta</taxon>
        <taxon>Tracheophyta</taxon>
        <taxon>Spermatophyta</taxon>
        <taxon>Magnoliopsida</taxon>
        <taxon>Liliopsida</taxon>
        <taxon>Poales</taxon>
        <taxon>Poaceae</taxon>
        <taxon>PACMAD clade</taxon>
        <taxon>Arundinoideae</taxon>
        <taxon>Arundineae</taxon>
        <taxon>Arundo</taxon>
    </lineage>
</organism>
<protein>
    <submittedName>
        <fullName evidence="1">Uncharacterized protein</fullName>
    </submittedName>
</protein>
<reference evidence="1" key="2">
    <citation type="journal article" date="2015" name="Data Brief">
        <title>Shoot transcriptome of the giant reed, Arundo donax.</title>
        <authorList>
            <person name="Barrero R.A."/>
            <person name="Guerrero F.D."/>
            <person name="Moolhuijzen P."/>
            <person name="Goolsby J.A."/>
            <person name="Tidwell J."/>
            <person name="Bellgard S.E."/>
            <person name="Bellgard M.I."/>
        </authorList>
    </citation>
    <scope>NUCLEOTIDE SEQUENCE</scope>
    <source>
        <tissue evidence="1">Shoot tissue taken approximately 20 cm above the soil surface</tissue>
    </source>
</reference>
<dbReference type="EMBL" id="GBRH01229040">
    <property type="protein sequence ID" value="JAD68855.1"/>
    <property type="molecule type" value="Transcribed_RNA"/>
</dbReference>